<dbReference type="Pfam" id="PF08005">
    <property type="entry name" value="PHR"/>
    <property type="match status" value="1"/>
</dbReference>
<comment type="caution">
    <text evidence="2">The sequence shown here is derived from an EMBL/GenBank/DDBJ whole genome shotgun (WGS) entry which is preliminary data.</text>
</comment>
<dbReference type="InterPro" id="IPR012983">
    <property type="entry name" value="PHR"/>
</dbReference>
<dbReference type="Proteomes" id="UP000242188">
    <property type="component" value="Unassembled WGS sequence"/>
</dbReference>
<sequence>MSQEKFVSISEEHAELFTSEEQLKLLRGHITSDFSKTRFPCKQRLTGGTCYRFKDDNITGSGWGSSTPDLLQFSVSEAVDIVGLILFGYEGVTYKAHIEIIELGQMTDRMVNLLPNEKTFKVLFNKPVAVKPCTYYTLKVSLGDGLRGYYGQCGMESVTCKTKVFTFKTAASFTNGTSIDRGQIFGIIFE</sequence>
<dbReference type="PANTHER" id="PTHR45774">
    <property type="entry name" value="BTB/POZ DOMAIN-CONTAINING"/>
    <property type="match status" value="1"/>
</dbReference>
<evidence type="ECO:0000259" key="1">
    <source>
        <dbReference type="Pfam" id="PF08005"/>
    </source>
</evidence>
<dbReference type="PANTHER" id="PTHR45774:SF3">
    <property type="entry name" value="BTB (POZ) DOMAIN-CONTAINING 2B-RELATED"/>
    <property type="match status" value="1"/>
</dbReference>
<keyword evidence="3" id="KW-1185">Reference proteome</keyword>
<dbReference type="EMBL" id="NEDP02082570">
    <property type="protein sequence ID" value="OWF34504.1"/>
    <property type="molecule type" value="Genomic_DNA"/>
</dbReference>
<evidence type="ECO:0000313" key="2">
    <source>
        <dbReference type="EMBL" id="OWF34504.1"/>
    </source>
</evidence>
<proteinExistence type="predicted"/>
<name>A0A210PDF3_MIZYE</name>
<protein>
    <submittedName>
        <fullName evidence="2">BTB/POZ domain-containing protein 6</fullName>
    </submittedName>
</protein>
<dbReference type="GO" id="GO:0005829">
    <property type="term" value="C:cytosol"/>
    <property type="evidence" value="ECO:0007669"/>
    <property type="project" value="TreeGrafter"/>
</dbReference>
<dbReference type="Gene3D" id="2.60.120.820">
    <property type="entry name" value="PHR domain"/>
    <property type="match status" value="1"/>
</dbReference>
<accession>A0A210PDF3</accession>
<dbReference type="OrthoDB" id="6073667at2759"/>
<gene>
    <name evidence="2" type="ORF">KP79_PYT03426</name>
</gene>
<feature type="domain" description="PHR" evidence="1">
    <location>
        <begin position="59"/>
        <end position="190"/>
    </location>
</feature>
<reference evidence="2 3" key="1">
    <citation type="journal article" date="2017" name="Nat. Ecol. Evol.">
        <title>Scallop genome provides insights into evolution of bilaterian karyotype and development.</title>
        <authorList>
            <person name="Wang S."/>
            <person name="Zhang J."/>
            <person name="Jiao W."/>
            <person name="Li J."/>
            <person name="Xun X."/>
            <person name="Sun Y."/>
            <person name="Guo X."/>
            <person name="Huan P."/>
            <person name="Dong B."/>
            <person name="Zhang L."/>
            <person name="Hu X."/>
            <person name="Sun X."/>
            <person name="Wang J."/>
            <person name="Zhao C."/>
            <person name="Wang Y."/>
            <person name="Wang D."/>
            <person name="Huang X."/>
            <person name="Wang R."/>
            <person name="Lv J."/>
            <person name="Li Y."/>
            <person name="Zhang Z."/>
            <person name="Liu B."/>
            <person name="Lu W."/>
            <person name="Hui Y."/>
            <person name="Liang J."/>
            <person name="Zhou Z."/>
            <person name="Hou R."/>
            <person name="Li X."/>
            <person name="Liu Y."/>
            <person name="Li H."/>
            <person name="Ning X."/>
            <person name="Lin Y."/>
            <person name="Zhao L."/>
            <person name="Xing Q."/>
            <person name="Dou J."/>
            <person name="Li Y."/>
            <person name="Mao J."/>
            <person name="Guo H."/>
            <person name="Dou H."/>
            <person name="Li T."/>
            <person name="Mu C."/>
            <person name="Jiang W."/>
            <person name="Fu Q."/>
            <person name="Fu X."/>
            <person name="Miao Y."/>
            <person name="Liu J."/>
            <person name="Yu Q."/>
            <person name="Li R."/>
            <person name="Liao H."/>
            <person name="Li X."/>
            <person name="Kong Y."/>
            <person name="Jiang Z."/>
            <person name="Chourrout D."/>
            <person name="Li R."/>
            <person name="Bao Z."/>
        </authorList>
    </citation>
    <scope>NUCLEOTIDE SEQUENCE [LARGE SCALE GENOMIC DNA]</scope>
    <source>
        <strain evidence="2 3">PY_sf001</strain>
    </source>
</reference>
<organism evidence="2 3">
    <name type="scientific">Mizuhopecten yessoensis</name>
    <name type="common">Japanese scallop</name>
    <name type="synonym">Patinopecten yessoensis</name>
    <dbReference type="NCBI Taxonomy" id="6573"/>
    <lineage>
        <taxon>Eukaryota</taxon>
        <taxon>Metazoa</taxon>
        <taxon>Spiralia</taxon>
        <taxon>Lophotrochozoa</taxon>
        <taxon>Mollusca</taxon>
        <taxon>Bivalvia</taxon>
        <taxon>Autobranchia</taxon>
        <taxon>Pteriomorphia</taxon>
        <taxon>Pectinida</taxon>
        <taxon>Pectinoidea</taxon>
        <taxon>Pectinidae</taxon>
        <taxon>Mizuhopecten</taxon>
    </lineage>
</organism>
<dbReference type="InterPro" id="IPR038648">
    <property type="entry name" value="PHR_sf"/>
</dbReference>
<dbReference type="AlphaFoldDB" id="A0A210PDF3"/>
<evidence type="ECO:0000313" key="3">
    <source>
        <dbReference type="Proteomes" id="UP000242188"/>
    </source>
</evidence>
<dbReference type="STRING" id="6573.A0A210PDF3"/>
<dbReference type="GO" id="GO:0022008">
    <property type="term" value="P:neurogenesis"/>
    <property type="evidence" value="ECO:0007669"/>
    <property type="project" value="TreeGrafter"/>
</dbReference>